<comment type="similarity">
    <text evidence="2 8">Belongs to the diaminopimelate epimerase family.</text>
</comment>
<dbReference type="GO" id="GO:0008837">
    <property type="term" value="F:diaminopimelate epimerase activity"/>
    <property type="evidence" value="ECO:0007669"/>
    <property type="project" value="UniProtKB-UniRule"/>
</dbReference>
<dbReference type="SUPFAM" id="SSF54506">
    <property type="entry name" value="Diaminopimelate epimerase-like"/>
    <property type="match status" value="2"/>
</dbReference>
<evidence type="ECO:0000256" key="5">
    <source>
        <dbReference type="ARBA" id="ARBA00023154"/>
    </source>
</evidence>
<dbReference type="eggNOG" id="COG0253">
    <property type="taxonomic scope" value="Bacteria"/>
</dbReference>
<evidence type="ECO:0000256" key="7">
    <source>
        <dbReference type="ARBA" id="ARBA00051712"/>
    </source>
</evidence>
<comment type="catalytic activity">
    <reaction evidence="7 8">
        <text>(2S,6S)-2,6-diaminopimelate = meso-2,6-diaminopimelate</text>
        <dbReference type="Rhea" id="RHEA:15393"/>
        <dbReference type="ChEBI" id="CHEBI:57609"/>
        <dbReference type="ChEBI" id="CHEBI:57791"/>
        <dbReference type="EC" id="5.1.1.7"/>
    </reaction>
</comment>
<evidence type="ECO:0000313" key="11">
    <source>
        <dbReference type="Proteomes" id="UP000017396"/>
    </source>
</evidence>
<dbReference type="EC" id="5.1.1.7" evidence="3 8"/>
<feature type="binding site" evidence="8">
    <location>
        <begin position="87"/>
        <end position="88"/>
    </location>
    <ligand>
        <name>substrate</name>
    </ligand>
</feature>
<keyword evidence="11" id="KW-1185">Reference proteome</keyword>
<dbReference type="HOGENOM" id="CLU_053306_2_1_3"/>
<organism evidence="10 11">
    <name type="scientific">Gloeobacter kilaueensis (strain ATCC BAA-2537 / CCAP 1431/1 / ULC 316 / JS1)</name>
    <dbReference type="NCBI Taxonomy" id="1183438"/>
    <lineage>
        <taxon>Bacteria</taxon>
        <taxon>Bacillati</taxon>
        <taxon>Cyanobacteriota</taxon>
        <taxon>Cyanophyceae</taxon>
        <taxon>Gloeobacterales</taxon>
        <taxon>Gloeobacteraceae</taxon>
        <taxon>Gloeobacter</taxon>
    </lineage>
</organism>
<feature type="active site" description="Proton donor" evidence="8">
    <location>
        <position position="86"/>
    </location>
</feature>
<feature type="binding site" evidence="8">
    <location>
        <position position="207"/>
    </location>
    <ligand>
        <name>substrate</name>
    </ligand>
</feature>
<keyword evidence="4 8" id="KW-0028">Amino-acid biosynthesis</keyword>
<keyword evidence="6 8" id="KW-0413">Isomerase</keyword>
<feature type="binding site" evidence="8">
    <location>
        <begin position="225"/>
        <end position="226"/>
    </location>
    <ligand>
        <name>substrate</name>
    </ligand>
</feature>
<dbReference type="InterPro" id="IPR018510">
    <property type="entry name" value="DAP_epimerase_AS"/>
</dbReference>
<evidence type="ECO:0000256" key="3">
    <source>
        <dbReference type="ARBA" id="ARBA00013080"/>
    </source>
</evidence>
<dbReference type="KEGG" id="glj:GKIL_1396"/>
<dbReference type="GO" id="GO:0005829">
    <property type="term" value="C:cytosol"/>
    <property type="evidence" value="ECO:0007669"/>
    <property type="project" value="TreeGrafter"/>
</dbReference>
<dbReference type="FunFam" id="3.10.310.10:FF:000009">
    <property type="entry name" value="Diaminopimelate epimerase chloroplastic"/>
    <property type="match status" value="1"/>
</dbReference>
<dbReference type="NCBIfam" id="TIGR00652">
    <property type="entry name" value="DapF"/>
    <property type="match status" value="1"/>
</dbReference>
<name>U5QF94_GLOK1</name>
<dbReference type="AlphaFoldDB" id="U5QF94"/>
<comment type="subcellular location">
    <subcellularLocation>
        <location evidence="8">Cytoplasm</location>
    </subcellularLocation>
</comment>
<dbReference type="GO" id="GO:0009089">
    <property type="term" value="P:lysine biosynthetic process via diaminopimelate"/>
    <property type="evidence" value="ECO:0007669"/>
    <property type="project" value="UniProtKB-UniRule"/>
</dbReference>
<feature type="active site" evidence="9">
    <location>
        <position position="86"/>
    </location>
</feature>
<dbReference type="STRING" id="1183438.GKIL_1396"/>
<dbReference type="InterPro" id="IPR001653">
    <property type="entry name" value="DAP_epimerase_DapF"/>
</dbReference>
<comment type="function">
    <text evidence="8">Catalyzes the stereoinversion of LL-2,6-diaminopimelate (L,L-DAP) to meso-diaminopimelate (meso-DAP), a precursor of L-lysine and an essential component of the bacterial peptidoglycan.</text>
</comment>
<evidence type="ECO:0000256" key="9">
    <source>
        <dbReference type="PROSITE-ProRule" id="PRU10125"/>
    </source>
</evidence>
<feature type="binding site" evidence="8">
    <location>
        <begin position="235"/>
        <end position="236"/>
    </location>
    <ligand>
        <name>substrate</name>
    </ligand>
</feature>
<dbReference type="Proteomes" id="UP000017396">
    <property type="component" value="Chromosome"/>
</dbReference>
<feature type="active site" description="Proton acceptor" evidence="8">
    <location>
        <position position="234"/>
    </location>
</feature>
<keyword evidence="5 8" id="KW-0457">Lysine biosynthesis</keyword>
<gene>
    <name evidence="8 10" type="primary">dapF</name>
    <name evidence="10" type="ORF">GKIL_1396</name>
</gene>
<protein>
    <recommendedName>
        <fullName evidence="3 8">Diaminopimelate epimerase</fullName>
        <shortName evidence="8">DAP epimerase</shortName>
        <ecNumber evidence="3 8">5.1.1.7</ecNumber>
    </recommendedName>
    <alternativeName>
        <fullName evidence="8">PLP-independent amino acid racemase</fullName>
    </alternativeName>
</protein>
<dbReference type="Pfam" id="PF01678">
    <property type="entry name" value="DAP_epimerase"/>
    <property type="match status" value="2"/>
</dbReference>
<evidence type="ECO:0000256" key="4">
    <source>
        <dbReference type="ARBA" id="ARBA00022605"/>
    </source>
</evidence>
<dbReference type="UniPathway" id="UPA00034">
    <property type="reaction ID" value="UER00025"/>
</dbReference>
<feature type="site" description="Could be important to modulate the pK values of the two catalytic cysteine residues" evidence="8">
    <location>
        <position position="225"/>
    </location>
</feature>
<evidence type="ECO:0000256" key="2">
    <source>
        <dbReference type="ARBA" id="ARBA00010219"/>
    </source>
</evidence>
<sequence length="300" mass="32172">MMRSAVITWAPMSTLAFAKYEGLGNDFVLIDNRHTPEPVLSAAQAVAVCDRHRGVGADGVIFLLEARDADFQMRIFNSDGSEAQMCGNGIRCLAHYARTLGIEPTADRYRVQTGAGVLDIDLLPDGQVRVDMGAPALLAGEIPTTLAPADQKVIAAPLNVAGSDWSVTCVSMGNPHAVIFVPDLEAIDLERIGPLFEHERHFPERINTHFVRVLSPTHLQVKVWERGAGATLACGTGACAVLVAAVLNHLAQEEATVELPGGPLQIRWDSESNHLLMTGPARTVFEGTLQLPPLGSSSTR</sequence>
<comment type="subunit">
    <text evidence="8">Homodimer.</text>
</comment>
<dbReference type="HAMAP" id="MF_00197">
    <property type="entry name" value="DAP_epimerase"/>
    <property type="match status" value="1"/>
</dbReference>
<feature type="binding site" evidence="8">
    <location>
        <position position="77"/>
    </location>
    <ligand>
        <name>substrate</name>
    </ligand>
</feature>
<dbReference type="EMBL" id="CP003587">
    <property type="protein sequence ID" value="AGY57642.1"/>
    <property type="molecule type" value="Genomic_DNA"/>
</dbReference>
<evidence type="ECO:0000313" key="10">
    <source>
        <dbReference type="EMBL" id="AGY57642.1"/>
    </source>
</evidence>
<dbReference type="Gene3D" id="3.10.310.10">
    <property type="entry name" value="Diaminopimelate Epimerase, Chain A, domain 1"/>
    <property type="match status" value="2"/>
</dbReference>
<keyword evidence="8" id="KW-0963">Cytoplasm</keyword>
<reference evidence="10 11" key="1">
    <citation type="journal article" date="2013" name="PLoS ONE">
        <title>Cultivation and Complete Genome Sequencing of Gloeobacter kilaueensis sp. nov., from a Lava Cave in Kilauea Caldera, Hawai'i.</title>
        <authorList>
            <person name="Saw J.H."/>
            <person name="Schatz M."/>
            <person name="Brown M.V."/>
            <person name="Kunkel D.D."/>
            <person name="Foster J.S."/>
            <person name="Shick H."/>
            <person name="Christensen S."/>
            <person name="Hou S."/>
            <person name="Wan X."/>
            <person name="Donachie S.P."/>
        </authorList>
    </citation>
    <scope>NUCLEOTIDE SEQUENCE [LARGE SCALE GENOMIC DNA]</scope>
    <source>
        <strain evidence="11">JS</strain>
    </source>
</reference>
<dbReference type="PANTHER" id="PTHR31689">
    <property type="entry name" value="DIAMINOPIMELATE EPIMERASE, CHLOROPLASTIC"/>
    <property type="match status" value="1"/>
</dbReference>
<dbReference type="PATRIC" id="fig|1183438.3.peg.1376"/>
<accession>U5QF94</accession>
<evidence type="ECO:0000256" key="8">
    <source>
        <dbReference type="HAMAP-Rule" id="MF_00197"/>
    </source>
</evidence>
<comment type="caution">
    <text evidence="8">Lacks conserved residue(s) required for the propagation of feature annotation.</text>
</comment>
<dbReference type="PANTHER" id="PTHR31689:SF0">
    <property type="entry name" value="DIAMINOPIMELATE EPIMERASE"/>
    <property type="match status" value="1"/>
</dbReference>
<feature type="site" description="Could be important to modulate the pK values of the two catalytic cysteine residues" evidence="8">
    <location>
        <position position="176"/>
    </location>
</feature>
<comment type="pathway">
    <text evidence="1 8">Amino-acid biosynthesis; L-lysine biosynthesis via DAP pathway; DL-2,6-diaminopimelate from LL-2,6-diaminopimelate: step 1/1.</text>
</comment>
<feature type="binding site" evidence="8">
    <location>
        <position position="174"/>
    </location>
    <ligand>
        <name>substrate</name>
    </ligand>
</feature>
<feature type="binding site" evidence="8">
    <location>
        <position position="25"/>
    </location>
    <ligand>
        <name>substrate</name>
    </ligand>
</feature>
<evidence type="ECO:0000256" key="1">
    <source>
        <dbReference type="ARBA" id="ARBA00005196"/>
    </source>
</evidence>
<evidence type="ECO:0000256" key="6">
    <source>
        <dbReference type="ARBA" id="ARBA00023235"/>
    </source>
</evidence>
<proteinExistence type="inferred from homology"/>
<dbReference type="PROSITE" id="PS01326">
    <property type="entry name" value="DAP_EPIMERASE"/>
    <property type="match status" value="1"/>
</dbReference>